<evidence type="ECO:0000256" key="3">
    <source>
        <dbReference type="ARBA" id="ARBA00022676"/>
    </source>
</evidence>
<evidence type="ECO:0000256" key="1">
    <source>
        <dbReference type="ARBA" id="ARBA00004651"/>
    </source>
</evidence>
<evidence type="ECO:0000256" key="7">
    <source>
        <dbReference type="ARBA" id="ARBA00023136"/>
    </source>
</evidence>
<feature type="transmembrane region" description="Helical" evidence="8">
    <location>
        <begin position="381"/>
        <end position="400"/>
    </location>
</feature>
<dbReference type="GO" id="GO:0005886">
    <property type="term" value="C:plasma membrane"/>
    <property type="evidence" value="ECO:0007669"/>
    <property type="project" value="UniProtKB-SubCell"/>
</dbReference>
<proteinExistence type="predicted"/>
<keyword evidence="5 8" id="KW-0812">Transmembrane</keyword>
<organism evidence="9 10">
    <name type="scientific">Candidatus Danuiimicrobium aquiferis</name>
    <dbReference type="NCBI Taxonomy" id="1801832"/>
    <lineage>
        <taxon>Bacteria</taxon>
        <taxon>Pseudomonadati</taxon>
        <taxon>Candidatus Omnitrophota</taxon>
        <taxon>Candidatus Danuiimicrobium</taxon>
    </lineage>
</organism>
<feature type="transmembrane region" description="Helical" evidence="8">
    <location>
        <begin position="267"/>
        <end position="284"/>
    </location>
</feature>
<dbReference type="AlphaFoldDB" id="A0A1G1KTS3"/>
<keyword evidence="3" id="KW-0328">Glycosyltransferase</keyword>
<dbReference type="EMBL" id="MHFR01000051">
    <property type="protein sequence ID" value="OGW96310.1"/>
    <property type="molecule type" value="Genomic_DNA"/>
</dbReference>
<dbReference type="PANTHER" id="PTHR33908:SF11">
    <property type="entry name" value="MEMBRANE PROTEIN"/>
    <property type="match status" value="1"/>
</dbReference>
<comment type="caution">
    <text evidence="9">The sequence shown here is derived from an EMBL/GenBank/DDBJ whole genome shotgun (WGS) entry which is preliminary data.</text>
</comment>
<accession>A0A1G1KTS3</accession>
<dbReference type="InterPro" id="IPR050297">
    <property type="entry name" value="LipidA_mod_glycosyltrf_83"/>
</dbReference>
<feature type="transmembrane region" description="Helical" evidence="8">
    <location>
        <begin position="194"/>
        <end position="214"/>
    </location>
</feature>
<name>A0A1G1KTS3_9BACT</name>
<feature type="transmembrane region" description="Helical" evidence="8">
    <location>
        <begin position="45"/>
        <end position="63"/>
    </location>
</feature>
<dbReference type="Proteomes" id="UP000178187">
    <property type="component" value="Unassembled WGS sequence"/>
</dbReference>
<sequence length="558" mass="64789">MLDHHFKSAQKNILLFLPIFLIASPLWVPIVEKNFKSGLWLLPDSLLWLGITLLCGMLAYHVIPDRKLSQVESLFNTTRYRSLLILALLLFSLLASIFVNKNILHGFMNSADEHSCRFLAECIKDGKWYARPHPLQEFFDVTHVGNKNGKWFSVYPPGWPLIYAVGLQFHIQDWINPILALIALFLFLKIGEKVFGFSVSYWGLSLIAFTPFFLFNNASYFSHTTCLLAVAIFLCFYFRWRENRSVMNALICALSIGFGLGTRYLTMASIAAPFILYEIILLYLKRQRWTRSHLVFAITLLAMFVLNLYYNFIITGKFFEAPNHYYHRWERLGFHSDYTFFDALKFIINRMFFLGDWFPPFLIVLFIASLFQKGKRSPEEWLVRFAFFYPVIGYVFYYSWGGNQYGPRYYFEGLPFFAFTLADGIKTFWKSGDLSKRKFLIGALTCALIGNAYLLFKQGDFCNQMSSQRKALYDLADATLKKPSIVFIRGFLGSKLVMAEEDAVRNSPDLSGRILYAHDLGEKNIELTEYYPERQFFLGSYDAKQKSANVTPYPVQKQ</sequence>
<feature type="transmembrane region" description="Helical" evidence="8">
    <location>
        <begin position="347"/>
        <end position="369"/>
    </location>
</feature>
<feature type="transmembrane region" description="Helical" evidence="8">
    <location>
        <begin position="293"/>
        <end position="313"/>
    </location>
</feature>
<feature type="transmembrane region" description="Helical" evidence="8">
    <location>
        <begin position="220"/>
        <end position="238"/>
    </location>
</feature>
<evidence type="ECO:0000256" key="2">
    <source>
        <dbReference type="ARBA" id="ARBA00022475"/>
    </source>
</evidence>
<gene>
    <name evidence="9" type="ORF">A3G33_03120</name>
</gene>
<comment type="subcellular location">
    <subcellularLocation>
        <location evidence="1">Cell membrane</location>
        <topology evidence="1">Multi-pass membrane protein</topology>
    </subcellularLocation>
</comment>
<dbReference type="PANTHER" id="PTHR33908">
    <property type="entry name" value="MANNOSYLTRANSFERASE YKCB-RELATED"/>
    <property type="match status" value="1"/>
</dbReference>
<evidence type="ECO:0000256" key="8">
    <source>
        <dbReference type="SAM" id="Phobius"/>
    </source>
</evidence>
<feature type="transmembrane region" description="Helical" evidence="8">
    <location>
        <begin position="439"/>
        <end position="456"/>
    </location>
</feature>
<keyword evidence="6 8" id="KW-1133">Transmembrane helix</keyword>
<keyword evidence="4" id="KW-0808">Transferase</keyword>
<evidence type="ECO:0000313" key="9">
    <source>
        <dbReference type="EMBL" id="OGW96310.1"/>
    </source>
</evidence>
<evidence type="ECO:0000313" key="10">
    <source>
        <dbReference type="Proteomes" id="UP000178187"/>
    </source>
</evidence>
<feature type="transmembrane region" description="Helical" evidence="8">
    <location>
        <begin position="12"/>
        <end position="30"/>
    </location>
</feature>
<feature type="transmembrane region" description="Helical" evidence="8">
    <location>
        <begin position="245"/>
        <end position="261"/>
    </location>
</feature>
<evidence type="ECO:0000256" key="6">
    <source>
        <dbReference type="ARBA" id="ARBA00022989"/>
    </source>
</evidence>
<reference evidence="9 10" key="1">
    <citation type="journal article" date="2016" name="Nat. Commun.">
        <title>Thousands of microbial genomes shed light on interconnected biogeochemical processes in an aquifer system.</title>
        <authorList>
            <person name="Anantharaman K."/>
            <person name="Brown C.T."/>
            <person name="Hug L.A."/>
            <person name="Sharon I."/>
            <person name="Castelle C.J."/>
            <person name="Probst A.J."/>
            <person name="Thomas B.C."/>
            <person name="Singh A."/>
            <person name="Wilkins M.J."/>
            <person name="Karaoz U."/>
            <person name="Brodie E.L."/>
            <person name="Williams K.H."/>
            <person name="Hubbard S.S."/>
            <person name="Banfield J.F."/>
        </authorList>
    </citation>
    <scope>NUCLEOTIDE SEQUENCE [LARGE SCALE GENOMIC DNA]</scope>
</reference>
<dbReference type="GO" id="GO:0009103">
    <property type="term" value="P:lipopolysaccharide biosynthetic process"/>
    <property type="evidence" value="ECO:0007669"/>
    <property type="project" value="UniProtKB-ARBA"/>
</dbReference>
<protein>
    <submittedName>
        <fullName evidence="9">Uncharacterized protein</fullName>
    </submittedName>
</protein>
<keyword evidence="2" id="KW-1003">Cell membrane</keyword>
<keyword evidence="7 8" id="KW-0472">Membrane</keyword>
<evidence type="ECO:0000256" key="5">
    <source>
        <dbReference type="ARBA" id="ARBA00022692"/>
    </source>
</evidence>
<feature type="transmembrane region" description="Helical" evidence="8">
    <location>
        <begin position="161"/>
        <end position="187"/>
    </location>
</feature>
<dbReference type="GO" id="GO:0016763">
    <property type="term" value="F:pentosyltransferase activity"/>
    <property type="evidence" value="ECO:0007669"/>
    <property type="project" value="TreeGrafter"/>
</dbReference>
<feature type="transmembrane region" description="Helical" evidence="8">
    <location>
        <begin position="83"/>
        <end position="99"/>
    </location>
</feature>
<evidence type="ECO:0000256" key="4">
    <source>
        <dbReference type="ARBA" id="ARBA00022679"/>
    </source>
</evidence>